<organism evidence="3 4">
    <name type="scientific">Daphnia magna</name>
    <dbReference type="NCBI Taxonomy" id="35525"/>
    <lineage>
        <taxon>Eukaryota</taxon>
        <taxon>Metazoa</taxon>
        <taxon>Ecdysozoa</taxon>
        <taxon>Arthropoda</taxon>
        <taxon>Crustacea</taxon>
        <taxon>Branchiopoda</taxon>
        <taxon>Diplostraca</taxon>
        <taxon>Cladocera</taxon>
        <taxon>Anomopoda</taxon>
        <taxon>Daphniidae</taxon>
        <taxon>Daphnia</taxon>
    </lineage>
</organism>
<evidence type="ECO:0000313" key="4">
    <source>
        <dbReference type="Proteomes" id="UP000076858"/>
    </source>
</evidence>
<dbReference type="PANTHER" id="PTHR37984:SF5">
    <property type="entry name" value="PROTEIN NYNRIN-LIKE"/>
    <property type="match status" value="1"/>
</dbReference>
<dbReference type="GO" id="GO:0003824">
    <property type="term" value="F:catalytic activity"/>
    <property type="evidence" value="ECO:0007669"/>
    <property type="project" value="UniProtKB-KW"/>
</dbReference>
<dbReference type="AlphaFoldDB" id="A0A164DXW7"/>
<name>A0A164DXW7_9CRUS</name>
<protein>
    <recommendedName>
        <fullName evidence="2">Reverse transcriptase/retrotransposon-derived protein RNase H-like domain-containing protein</fullName>
    </recommendedName>
</protein>
<sequence length="75" mass="8383">KDNHNKKVKKIVREQDAGDATFTWGEAEQKAFETLRECLITPPVIAFPDLDKEFLIFTDASNYGIGAVLSQIKDG</sequence>
<dbReference type="InterPro" id="IPR043128">
    <property type="entry name" value="Rev_trsase/Diguanyl_cyclase"/>
</dbReference>
<dbReference type="PANTHER" id="PTHR37984">
    <property type="entry name" value="PROTEIN CBG26694"/>
    <property type="match status" value="1"/>
</dbReference>
<dbReference type="SUPFAM" id="SSF56672">
    <property type="entry name" value="DNA/RNA polymerases"/>
    <property type="match status" value="1"/>
</dbReference>
<accession>A0A164DXW7</accession>
<reference evidence="3 4" key="1">
    <citation type="submission" date="2016-03" db="EMBL/GenBank/DDBJ databases">
        <title>EvidentialGene: Evidence-directed Construction of Genes on Genomes.</title>
        <authorList>
            <person name="Gilbert D.G."/>
            <person name="Choi J.-H."/>
            <person name="Mockaitis K."/>
            <person name="Colbourne J."/>
            <person name="Pfrender M."/>
        </authorList>
    </citation>
    <scope>NUCLEOTIDE SEQUENCE [LARGE SCALE GENOMIC DNA]</scope>
    <source>
        <strain evidence="3 4">Xinb3</strain>
        <tissue evidence="3">Complete organism</tissue>
    </source>
</reference>
<dbReference type="Proteomes" id="UP000076858">
    <property type="component" value="Unassembled WGS sequence"/>
</dbReference>
<dbReference type="EMBL" id="LRGB01025657">
    <property type="protein sequence ID" value="KZR96222.1"/>
    <property type="molecule type" value="Genomic_DNA"/>
</dbReference>
<feature type="non-terminal residue" evidence="3">
    <location>
        <position position="1"/>
    </location>
</feature>
<proteinExistence type="predicted"/>
<dbReference type="InterPro" id="IPR041577">
    <property type="entry name" value="RT_RNaseH_2"/>
</dbReference>
<keyword evidence="4" id="KW-1185">Reference proteome</keyword>
<gene>
    <name evidence="3" type="ORF">APZ42_009563</name>
</gene>
<keyword evidence="1" id="KW-0511">Multifunctional enzyme</keyword>
<dbReference type="STRING" id="35525.A0A164DXW7"/>
<dbReference type="InterPro" id="IPR050951">
    <property type="entry name" value="Retrovirus_Pol_polyprotein"/>
</dbReference>
<dbReference type="Pfam" id="PF17919">
    <property type="entry name" value="RT_RNaseH_2"/>
    <property type="match status" value="1"/>
</dbReference>
<feature type="non-terminal residue" evidence="3">
    <location>
        <position position="75"/>
    </location>
</feature>
<dbReference type="Gene3D" id="3.30.70.270">
    <property type="match status" value="1"/>
</dbReference>
<comment type="caution">
    <text evidence="3">The sequence shown here is derived from an EMBL/GenBank/DDBJ whole genome shotgun (WGS) entry which is preliminary data.</text>
</comment>
<dbReference type="GO" id="GO:0071897">
    <property type="term" value="P:DNA biosynthetic process"/>
    <property type="evidence" value="ECO:0007669"/>
    <property type="project" value="UniProtKB-ARBA"/>
</dbReference>
<evidence type="ECO:0000313" key="3">
    <source>
        <dbReference type="EMBL" id="KZR96222.1"/>
    </source>
</evidence>
<dbReference type="InterPro" id="IPR043502">
    <property type="entry name" value="DNA/RNA_pol_sf"/>
</dbReference>
<evidence type="ECO:0000256" key="1">
    <source>
        <dbReference type="ARBA" id="ARBA00023268"/>
    </source>
</evidence>
<feature type="domain" description="Reverse transcriptase/retrotransposon-derived protein RNase H-like" evidence="2">
    <location>
        <begin position="24"/>
        <end position="74"/>
    </location>
</feature>
<evidence type="ECO:0000259" key="2">
    <source>
        <dbReference type="Pfam" id="PF17919"/>
    </source>
</evidence>